<comment type="catalytic activity">
    <reaction evidence="9">
        <text>D-arabinose 5-phosphate = D-ribulose 5-phosphate</text>
        <dbReference type="Rhea" id="RHEA:23104"/>
        <dbReference type="ChEBI" id="CHEBI:57693"/>
        <dbReference type="ChEBI" id="CHEBI:58121"/>
        <dbReference type="EC" id="5.3.1.13"/>
    </reaction>
</comment>
<protein>
    <recommendedName>
        <fullName evidence="9">Arabinose 5-phosphate isomerase</fullName>
        <shortName evidence="9">API</shortName>
        <ecNumber evidence="9">5.3.1.13</ecNumber>
    </recommendedName>
</protein>
<dbReference type="OrthoDB" id="9762536at2"/>
<dbReference type="GO" id="GO:0019146">
    <property type="term" value="F:arabinose-5-phosphate isomerase activity"/>
    <property type="evidence" value="ECO:0007669"/>
    <property type="project" value="UniProtKB-EC"/>
</dbReference>
<keyword evidence="2 10" id="KW-0479">Metal-binding</keyword>
<dbReference type="GO" id="GO:0005524">
    <property type="term" value="F:ATP binding"/>
    <property type="evidence" value="ECO:0007669"/>
    <property type="project" value="UniProtKB-KW"/>
</dbReference>
<dbReference type="PIRSF" id="PIRSF004692">
    <property type="entry name" value="KdsD_KpsF"/>
    <property type="match status" value="1"/>
</dbReference>
<reference evidence="16 17" key="1">
    <citation type="submission" date="2018-11" db="EMBL/GenBank/DDBJ databases">
        <title>Photobacterium sp. BEI247 sp. nov., a marine bacterium isolated from Yongle Blue Hole in the South China Sea.</title>
        <authorList>
            <person name="Wang X."/>
        </authorList>
    </citation>
    <scope>NUCLEOTIDE SEQUENCE [LARGE SCALE GENOMIC DNA]</scope>
    <source>
        <strain evidence="17">BEI247</strain>
    </source>
</reference>
<name>A0A444JN38_9GAMM</name>
<proteinExistence type="inferred from homology"/>
<keyword evidence="4" id="KW-0547">Nucleotide-binding</keyword>
<dbReference type="Pfam" id="PF01380">
    <property type="entry name" value="SIS"/>
    <property type="match status" value="1"/>
</dbReference>
<feature type="domain" description="SIS" evidence="15">
    <location>
        <begin position="44"/>
        <end position="187"/>
    </location>
</feature>
<dbReference type="EMBL" id="RJLM01000006">
    <property type="protein sequence ID" value="RWX54503.1"/>
    <property type="molecule type" value="Genomic_DNA"/>
</dbReference>
<comment type="caution">
    <text evidence="16">The sequence shown here is derived from an EMBL/GenBank/DDBJ whole genome shotgun (WGS) entry which is preliminary data.</text>
</comment>
<evidence type="ECO:0000256" key="3">
    <source>
        <dbReference type="ARBA" id="ARBA00022737"/>
    </source>
</evidence>
<feature type="site" description="Catalytically relevant" evidence="11">
    <location>
        <position position="62"/>
    </location>
</feature>
<dbReference type="PROSITE" id="PS51464">
    <property type="entry name" value="SIS"/>
    <property type="match status" value="1"/>
</dbReference>
<keyword evidence="8 9" id="KW-0413">Isomerase</keyword>
<dbReference type="GO" id="GO:0005975">
    <property type="term" value="P:carbohydrate metabolic process"/>
    <property type="evidence" value="ECO:0007669"/>
    <property type="project" value="InterPro"/>
</dbReference>
<feature type="site" description="Catalytically relevant" evidence="11">
    <location>
        <position position="196"/>
    </location>
</feature>
<dbReference type="InterPro" id="IPR046348">
    <property type="entry name" value="SIS_dom_sf"/>
</dbReference>
<dbReference type="SUPFAM" id="SSF54631">
    <property type="entry name" value="CBS-domain pair"/>
    <property type="match status" value="1"/>
</dbReference>
<dbReference type="Gene3D" id="3.40.50.10490">
    <property type="entry name" value="Glucose-6-phosphate isomerase like protein, domain 1"/>
    <property type="match status" value="1"/>
</dbReference>
<dbReference type="CDD" id="cd04604">
    <property type="entry name" value="CBS_pair_SIS_assoc"/>
    <property type="match status" value="1"/>
</dbReference>
<feature type="coiled-coil region" evidence="13">
    <location>
        <begin position="20"/>
        <end position="47"/>
    </location>
</feature>
<feature type="site" description="Catalytically relevant" evidence="11">
    <location>
        <position position="114"/>
    </location>
</feature>
<evidence type="ECO:0000256" key="8">
    <source>
        <dbReference type="ARBA" id="ARBA00023235"/>
    </source>
</evidence>
<dbReference type="FunFam" id="3.40.50.10490:FF:000011">
    <property type="entry name" value="Arabinose 5-phosphate isomerase"/>
    <property type="match status" value="1"/>
</dbReference>
<evidence type="ECO:0000259" key="15">
    <source>
        <dbReference type="PROSITE" id="PS51464"/>
    </source>
</evidence>
<dbReference type="PROSITE" id="PS51371">
    <property type="entry name" value="CBS"/>
    <property type="match status" value="2"/>
</dbReference>
<feature type="domain" description="CBS" evidence="14">
    <location>
        <begin position="213"/>
        <end position="270"/>
    </location>
</feature>
<keyword evidence="5 10" id="KW-0862">Zinc</keyword>
<dbReference type="CDD" id="cd05014">
    <property type="entry name" value="SIS_Kpsf"/>
    <property type="match status" value="1"/>
</dbReference>
<dbReference type="InterPro" id="IPR035474">
    <property type="entry name" value="SIS_Kpsf"/>
</dbReference>
<keyword evidence="7 12" id="KW-0129">CBS domain</keyword>
<dbReference type="NCBIfam" id="TIGR00393">
    <property type="entry name" value="kpsF"/>
    <property type="match status" value="1"/>
</dbReference>
<dbReference type="SUPFAM" id="SSF53697">
    <property type="entry name" value="SIS domain"/>
    <property type="match status" value="1"/>
</dbReference>
<dbReference type="PANTHER" id="PTHR42745">
    <property type="match status" value="1"/>
</dbReference>
<dbReference type="EC" id="5.3.1.13" evidence="9"/>
<dbReference type="PANTHER" id="PTHR42745:SF2">
    <property type="entry name" value="ARABINOSE 5-PHOSPHATE ISOMERASE GUTQ"/>
    <property type="match status" value="1"/>
</dbReference>
<feature type="domain" description="CBS" evidence="14">
    <location>
        <begin position="278"/>
        <end position="330"/>
    </location>
</feature>
<dbReference type="Proteomes" id="UP000287563">
    <property type="component" value="Unassembled WGS sequence"/>
</dbReference>
<keyword evidence="17" id="KW-1185">Reference proteome</keyword>
<dbReference type="InterPro" id="IPR004800">
    <property type="entry name" value="KdsD/KpsF-type"/>
</dbReference>
<dbReference type="InterPro" id="IPR001347">
    <property type="entry name" value="SIS_dom"/>
</dbReference>
<keyword evidence="3" id="KW-0677">Repeat</keyword>
<evidence type="ECO:0000313" key="17">
    <source>
        <dbReference type="Proteomes" id="UP000287563"/>
    </source>
</evidence>
<evidence type="ECO:0000256" key="11">
    <source>
        <dbReference type="PIRSR" id="PIRSR004692-3"/>
    </source>
</evidence>
<evidence type="ECO:0000256" key="7">
    <source>
        <dbReference type="ARBA" id="ARBA00023122"/>
    </source>
</evidence>
<evidence type="ECO:0000313" key="16">
    <source>
        <dbReference type="EMBL" id="RWX54503.1"/>
    </source>
</evidence>
<evidence type="ECO:0000256" key="1">
    <source>
        <dbReference type="ARBA" id="ARBA00008165"/>
    </source>
</evidence>
<evidence type="ECO:0000256" key="13">
    <source>
        <dbReference type="SAM" id="Coils"/>
    </source>
</evidence>
<dbReference type="Gene3D" id="3.10.580.10">
    <property type="entry name" value="CBS-domain"/>
    <property type="match status" value="1"/>
</dbReference>
<dbReference type="SMART" id="SM00116">
    <property type="entry name" value="CBS"/>
    <property type="match status" value="2"/>
</dbReference>
<sequence>MQDPRIIADIHDDTIIEFGRDVIQTELNEAQQLLQRLKKDFAEACRLIAQCQGKVIITGIGKSGHIGKKIAASLASTGSPAFFVHPAEALHGDLGMATKGDLIILISYSGEASEFKFMLPRLQELGLKTIAMTGNSSSFLASSCDLFMDISATQEACPLGLAPTSSAVNTLMMGDALAISAMRMRNFDHHDFARSHPAGSLGAKLLLKVDNVIDTALASPQCSPHNTLVEAISLLCASGLGLLAVVENGKVVGVFTDGDLRRALEKESALNQSVGETMTRNFIASRQGELCSQALTIMLDNSITALPVLDDEQHFIGVVNLTQLHKAGIY</sequence>
<evidence type="ECO:0000256" key="4">
    <source>
        <dbReference type="ARBA" id="ARBA00022741"/>
    </source>
</evidence>
<keyword evidence="6" id="KW-0067">ATP-binding</keyword>
<feature type="site" description="Catalytically relevant" evidence="11">
    <location>
        <position position="155"/>
    </location>
</feature>
<evidence type="ECO:0000256" key="10">
    <source>
        <dbReference type="PIRSR" id="PIRSR004692-2"/>
    </source>
</evidence>
<dbReference type="GO" id="GO:0046872">
    <property type="term" value="F:metal ion binding"/>
    <property type="evidence" value="ECO:0007669"/>
    <property type="project" value="UniProtKB-KW"/>
</dbReference>
<evidence type="ECO:0000259" key="14">
    <source>
        <dbReference type="PROSITE" id="PS51371"/>
    </source>
</evidence>
<evidence type="ECO:0000256" key="2">
    <source>
        <dbReference type="ARBA" id="ARBA00022723"/>
    </source>
</evidence>
<dbReference type="AlphaFoldDB" id="A0A444JN38"/>
<organism evidence="16 17">
    <name type="scientific">Photobacterium chitinilyticum</name>
    <dbReference type="NCBI Taxonomy" id="2485123"/>
    <lineage>
        <taxon>Bacteria</taxon>
        <taxon>Pseudomonadati</taxon>
        <taxon>Pseudomonadota</taxon>
        <taxon>Gammaproteobacteria</taxon>
        <taxon>Vibrionales</taxon>
        <taxon>Vibrionaceae</taxon>
        <taxon>Photobacterium</taxon>
    </lineage>
</organism>
<feature type="binding site" evidence="10">
    <location>
        <position position="85"/>
    </location>
    <ligand>
        <name>Zn(2+)</name>
        <dbReference type="ChEBI" id="CHEBI:29105"/>
    </ligand>
</feature>
<dbReference type="InterPro" id="IPR000644">
    <property type="entry name" value="CBS_dom"/>
</dbReference>
<comment type="similarity">
    <text evidence="1 9">Belongs to the SIS family. GutQ/KpsF subfamily.</text>
</comment>
<evidence type="ECO:0000256" key="6">
    <source>
        <dbReference type="ARBA" id="ARBA00022840"/>
    </source>
</evidence>
<dbReference type="Pfam" id="PF00571">
    <property type="entry name" value="CBS"/>
    <property type="match status" value="2"/>
</dbReference>
<evidence type="ECO:0000256" key="12">
    <source>
        <dbReference type="PROSITE-ProRule" id="PRU00703"/>
    </source>
</evidence>
<gene>
    <name evidence="16" type="ORF">EDI28_15475</name>
</gene>
<evidence type="ECO:0000256" key="9">
    <source>
        <dbReference type="PIRNR" id="PIRNR004692"/>
    </source>
</evidence>
<keyword evidence="13" id="KW-0175">Coiled coil</keyword>
<dbReference type="InterPro" id="IPR050986">
    <property type="entry name" value="GutQ/KpsF_isomerases"/>
</dbReference>
<dbReference type="RefSeq" id="WP_128784771.1">
    <property type="nucleotide sequence ID" value="NZ_RJLM01000006.1"/>
</dbReference>
<evidence type="ECO:0000256" key="5">
    <source>
        <dbReference type="ARBA" id="ARBA00022833"/>
    </source>
</evidence>
<dbReference type="GO" id="GO:1901135">
    <property type="term" value="P:carbohydrate derivative metabolic process"/>
    <property type="evidence" value="ECO:0007669"/>
    <property type="project" value="InterPro"/>
</dbReference>
<accession>A0A444JN38</accession>
<dbReference type="InterPro" id="IPR046342">
    <property type="entry name" value="CBS_dom_sf"/>
</dbReference>